<dbReference type="SUPFAM" id="SSF69786">
    <property type="entry name" value="YggU-like"/>
    <property type="match status" value="1"/>
</dbReference>
<dbReference type="Pfam" id="PF02594">
    <property type="entry name" value="DUF167"/>
    <property type="match status" value="1"/>
</dbReference>
<evidence type="ECO:0000313" key="3">
    <source>
        <dbReference type="EMBL" id="KAJ8304070.1"/>
    </source>
</evidence>
<dbReference type="SMART" id="SM01152">
    <property type="entry name" value="DUF167"/>
    <property type="match status" value="1"/>
</dbReference>
<dbReference type="InterPro" id="IPR036591">
    <property type="entry name" value="YggU-like_sf"/>
</dbReference>
<evidence type="ECO:0000256" key="2">
    <source>
        <dbReference type="SAM" id="MobiDB-lite"/>
    </source>
</evidence>
<evidence type="ECO:0000313" key="4">
    <source>
        <dbReference type="Proteomes" id="UP001217089"/>
    </source>
</evidence>
<dbReference type="Proteomes" id="UP001217089">
    <property type="component" value="Unassembled WGS sequence"/>
</dbReference>
<reference evidence="3 4" key="1">
    <citation type="submission" date="2022-12" db="EMBL/GenBank/DDBJ databases">
        <title>Chromosome-level genome of Tegillarca granosa.</title>
        <authorList>
            <person name="Kim J."/>
        </authorList>
    </citation>
    <scope>NUCLEOTIDE SEQUENCE [LARGE SCALE GENOMIC DNA]</scope>
    <source>
        <strain evidence="3">Teg-2019</strain>
        <tissue evidence="3">Adductor muscle</tissue>
    </source>
</reference>
<dbReference type="InterPro" id="IPR003746">
    <property type="entry name" value="DUF167"/>
</dbReference>
<dbReference type="PANTHER" id="PTHR13420">
    <property type="entry name" value="UPF0235 PROTEIN C15ORF40"/>
    <property type="match status" value="1"/>
</dbReference>
<accession>A0ABQ9EFW0</accession>
<dbReference type="Gene3D" id="3.30.1200.10">
    <property type="entry name" value="YggU-like"/>
    <property type="match status" value="1"/>
</dbReference>
<dbReference type="EMBL" id="JARBDR010000903">
    <property type="protein sequence ID" value="KAJ8304070.1"/>
    <property type="molecule type" value="Genomic_DNA"/>
</dbReference>
<organism evidence="3 4">
    <name type="scientific">Tegillarca granosa</name>
    <name type="common">Malaysian cockle</name>
    <name type="synonym">Anadara granosa</name>
    <dbReference type="NCBI Taxonomy" id="220873"/>
    <lineage>
        <taxon>Eukaryota</taxon>
        <taxon>Metazoa</taxon>
        <taxon>Spiralia</taxon>
        <taxon>Lophotrochozoa</taxon>
        <taxon>Mollusca</taxon>
        <taxon>Bivalvia</taxon>
        <taxon>Autobranchia</taxon>
        <taxon>Pteriomorphia</taxon>
        <taxon>Arcoida</taxon>
        <taxon>Arcoidea</taxon>
        <taxon>Arcidae</taxon>
        <taxon>Tegillarca</taxon>
    </lineage>
</organism>
<name>A0ABQ9EFW0_TEGGR</name>
<dbReference type="PANTHER" id="PTHR13420:SF7">
    <property type="entry name" value="UPF0235 PROTEIN C15ORF40"/>
    <property type="match status" value="1"/>
</dbReference>
<keyword evidence="4" id="KW-1185">Reference proteome</keyword>
<feature type="region of interest" description="Disordered" evidence="2">
    <location>
        <begin position="51"/>
        <end position="76"/>
    </location>
</feature>
<proteinExistence type="inferred from homology"/>
<protein>
    <submittedName>
        <fullName evidence="3">Uncharacterized protein</fullName>
    </submittedName>
</protein>
<feature type="compositionally biased region" description="Polar residues" evidence="2">
    <location>
        <begin position="60"/>
        <end position="74"/>
    </location>
</feature>
<dbReference type="HAMAP" id="MF_00634">
    <property type="entry name" value="UPF0235"/>
    <property type="match status" value="1"/>
</dbReference>
<gene>
    <name evidence="3" type="ORF">KUTeg_017653</name>
</gene>
<dbReference type="NCBIfam" id="TIGR00251">
    <property type="entry name" value="DUF167 family protein"/>
    <property type="match status" value="1"/>
</dbReference>
<sequence length="164" mass="17864">MLSGCGDDKKGKESMPFPFKKIGNFLCQNDKASLLKRCSFDKYRQICTTSGRNMPKKQQKSQAGKTSEDPTNVYSGPVTVKQDNSVIIKILAKPGITDEGVGVQIAAPPVEGQANTELVKYISKLLGLRKSDVTLETGSKSRAKTIVVNGLDRDTILDKLKSEI</sequence>
<evidence type="ECO:0000256" key="1">
    <source>
        <dbReference type="ARBA" id="ARBA00010364"/>
    </source>
</evidence>
<comment type="similarity">
    <text evidence="1">Belongs to the UPF0235 family.</text>
</comment>
<comment type="caution">
    <text evidence="3">The sequence shown here is derived from an EMBL/GenBank/DDBJ whole genome shotgun (WGS) entry which is preliminary data.</text>
</comment>